<feature type="domain" description="Heterokaryon incompatibility" evidence="1">
    <location>
        <begin position="118"/>
        <end position="280"/>
    </location>
</feature>
<dbReference type="Proteomes" id="UP000325780">
    <property type="component" value="Unassembled WGS sequence"/>
</dbReference>
<name>A0A5N6TVQ3_ASPAV</name>
<accession>A0A5N6TVQ3</accession>
<sequence length="737" mass="83367">MNVRDMDSSVQNIQISARIDHGITISRRDDIVELFTLQETPETVKATALFPKRSLVAPVMNSKLAAQITTPWLQECLYSHKSCRQAHGSFLPKRVIRLTSHESDPQLYISRPGQQGDYIALSYCWGTGEPFTTTSHNLSAHTQGIPWKKIPNTIKDAMRVTLDLGVEFIWIDALCIVQDDASDWADQACKMGDIYENALLTVSATASDGIRTGLFHNQRSPYHKLNPRLASLGSVDIYARKPCKETHHVIFEGGEHFTMRSIRDSLSGFPILSRGWTFQERILSRRVLHLGPEELAWECLESVQCECASRAVSPLMKGQDTRGRKRGIADLVDNISGERELTIGHPLWEWKMLVRDYSTRRFTRYTDRIIALESTAQRFTRFDLGSYHYGMWAKNFPLQLDWVAQENKERLDLPTWSWASIKNNSYYDPYPFHANVQVSSVCDVLGLPSGSNSESDIASRSLVISAYAVNAKILLQKLVWRRDNGALQVKVNINDQSSYKVSVDVSQYSEGTSEWEDIQTEERLYNGQDVVCVEVSILRHPIEHGHQERRTWLVLRPVSQKGVYKRVGLCGGEEDVPSDTETISFFQPFSYMPAYMRSSKGYRGYTSLSKFTQVFYIAGRKYATRPDGVAVVSSQEQRIPVISFAAWFGGGAWKEFLGEILSIMLGQLSQNIGTGLKNQEVFILGFYGCHIYIARGYFPADLISREDWLEATHALAALLRYLLSGNAEIGAMQTLLS</sequence>
<protein>
    <submittedName>
        <fullName evidence="2">Heterokaryon incompatibility protein-domain-containing protein</fullName>
    </submittedName>
</protein>
<organism evidence="2 3">
    <name type="scientific">Aspergillus avenaceus</name>
    <dbReference type="NCBI Taxonomy" id="36643"/>
    <lineage>
        <taxon>Eukaryota</taxon>
        <taxon>Fungi</taxon>
        <taxon>Dikarya</taxon>
        <taxon>Ascomycota</taxon>
        <taxon>Pezizomycotina</taxon>
        <taxon>Eurotiomycetes</taxon>
        <taxon>Eurotiomycetidae</taxon>
        <taxon>Eurotiales</taxon>
        <taxon>Aspergillaceae</taxon>
        <taxon>Aspergillus</taxon>
        <taxon>Aspergillus subgen. Circumdati</taxon>
    </lineage>
</organism>
<reference evidence="2 3" key="1">
    <citation type="submission" date="2019-04" db="EMBL/GenBank/DDBJ databases">
        <title>Friends and foes A comparative genomics study of 23 Aspergillus species from section Flavi.</title>
        <authorList>
            <consortium name="DOE Joint Genome Institute"/>
            <person name="Kjaerbolling I."/>
            <person name="Vesth T."/>
            <person name="Frisvad J.C."/>
            <person name="Nybo J.L."/>
            <person name="Theobald S."/>
            <person name="Kildgaard S."/>
            <person name="Isbrandt T."/>
            <person name="Kuo A."/>
            <person name="Sato A."/>
            <person name="Lyhne E.K."/>
            <person name="Kogle M.E."/>
            <person name="Wiebenga A."/>
            <person name="Kun R.S."/>
            <person name="Lubbers R.J."/>
            <person name="Makela M.R."/>
            <person name="Barry K."/>
            <person name="Chovatia M."/>
            <person name="Clum A."/>
            <person name="Daum C."/>
            <person name="Haridas S."/>
            <person name="He G."/>
            <person name="LaButti K."/>
            <person name="Lipzen A."/>
            <person name="Mondo S."/>
            <person name="Riley R."/>
            <person name="Salamov A."/>
            <person name="Simmons B.A."/>
            <person name="Magnuson J.K."/>
            <person name="Henrissat B."/>
            <person name="Mortensen U.H."/>
            <person name="Larsen T.O."/>
            <person name="Devries R.P."/>
            <person name="Grigoriev I.V."/>
            <person name="Machida M."/>
            <person name="Baker S.E."/>
            <person name="Andersen M.R."/>
        </authorList>
    </citation>
    <scope>NUCLEOTIDE SEQUENCE [LARGE SCALE GENOMIC DNA]</scope>
    <source>
        <strain evidence="2 3">IBT 18842</strain>
    </source>
</reference>
<dbReference type="AlphaFoldDB" id="A0A5N6TVQ3"/>
<dbReference type="PANTHER" id="PTHR33112">
    <property type="entry name" value="DOMAIN PROTEIN, PUTATIVE-RELATED"/>
    <property type="match status" value="1"/>
</dbReference>
<dbReference type="PANTHER" id="PTHR33112:SF9">
    <property type="entry name" value="HETEROKARYON INCOMPATIBILITY DOMAIN-CONTAINING PROTEIN"/>
    <property type="match status" value="1"/>
</dbReference>
<dbReference type="EMBL" id="ML742093">
    <property type="protein sequence ID" value="KAE8150466.1"/>
    <property type="molecule type" value="Genomic_DNA"/>
</dbReference>
<evidence type="ECO:0000313" key="2">
    <source>
        <dbReference type="EMBL" id="KAE8150466.1"/>
    </source>
</evidence>
<keyword evidence="3" id="KW-1185">Reference proteome</keyword>
<gene>
    <name evidence="2" type="ORF">BDV25DRAFT_139785</name>
</gene>
<dbReference type="OrthoDB" id="5125733at2759"/>
<dbReference type="InterPro" id="IPR010730">
    <property type="entry name" value="HET"/>
</dbReference>
<proteinExistence type="predicted"/>
<dbReference type="Pfam" id="PF06985">
    <property type="entry name" value="HET"/>
    <property type="match status" value="1"/>
</dbReference>
<evidence type="ECO:0000259" key="1">
    <source>
        <dbReference type="Pfam" id="PF06985"/>
    </source>
</evidence>
<evidence type="ECO:0000313" key="3">
    <source>
        <dbReference type="Proteomes" id="UP000325780"/>
    </source>
</evidence>